<dbReference type="Pfam" id="PF00805">
    <property type="entry name" value="Pentapeptide"/>
    <property type="match status" value="4"/>
</dbReference>
<keyword evidence="5" id="KW-1185">Reference proteome</keyword>
<protein>
    <submittedName>
        <fullName evidence="4">Pentapeptide repeat protein</fullName>
    </submittedName>
</protein>
<dbReference type="SMART" id="SM00369">
    <property type="entry name" value="LRR_TYP"/>
    <property type="match status" value="3"/>
</dbReference>
<keyword evidence="1" id="KW-0433">Leucine-rich repeat</keyword>
<reference evidence="4" key="1">
    <citation type="submission" date="2015-12" db="EMBL/GenBank/DDBJ databases">
        <authorList>
            <person name="Tikhonova T.V."/>
            <person name="Pavlov A.R."/>
            <person name="Beletsky A.V."/>
            <person name="Mardanov A.V."/>
            <person name="Sorokin D.Y."/>
            <person name="Ravin N.V."/>
            <person name="Popov V.O."/>
        </authorList>
    </citation>
    <scope>NUCLEOTIDE SEQUENCE</scope>
    <source>
        <strain evidence="4">DSM 14787</strain>
    </source>
</reference>
<dbReference type="Gene3D" id="3.80.10.10">
    <property type="entry name" value="Ribonuclease Inhibitor"/>
    <property type="match status" value="1"/>
</dbReference>
<dbReference type="STRING" id="1255043.TVNIR_2293"/>
<keyword evidence="2" id="KW-0677">Repeat</keyword>
<dbReference type="Pfam" id="PF13576">
    <property type="entry name" value="Pentapeptide_3"/>
    <property type="match status" value="1"/>
</dbReference>
<name>L0DY66_THIND</name>
<dbReference type="InterPro" id="IPR003591">
    <property type="entry name" value="Leu-rich_rpt_typical-subtyp"/>
</dbReference>
<dbReference type="InterPro" id="IPR001646">
    <property type="entry name" value="5peptide_repeat"/>
</dbReference>
<dbReference type="HOGENOM" id="CLU_381694_0_0_6"/>
<accession>L0DY66</accession>
<dbReference type="eggNOG" id="COG4886">
    <property type="taxonomic scope" value="Bacteria"/>
</dbReference>
<dbReference type="SUPFAM" id="SSF141571">
    <property type="entry name" value="Pentapeptide repeat-like"/>
    <property type="match status" value="2"/>
</dbReference>
<dbReference type="SUPFAM" id="SSF52058">
    <property type="entry name" value="L domain-like"/>
    <property type="match status" value="1"/>
</dbReference>
<dbReference type="KEGG" id="tni:TVNIR_2293"/>
<sequence>MLAGGSAAFAADAPLRDAHQPPSLEYRSACPVAPSGPDYSGQDLTNRNFHDRPAGSLRGANFENAILKGARFDGQDLTGASFRGADLGPSGFGPVNFSGAVLYETCFIDAILNATRFTFAEFRCTDFSGTSLMHAEFGPLQKIAAGDGCRTDFSHATLDVNAITTDHWGQIDFTRTNFQNVSPSTFSLKGKDITGAILVGANFSSIDMTGANLTGVDFSGANLIAAKLDDAALNGVSLVHADLTGAGLSCARFYGAKGDDKDNPNGKACPDTPDSRDPRKAADLTQAVFRGANLSHATLNFAVLHGANLSGATLRNASFIHADLTPSGTLPAASVLGADLTDTYFSGAAVNFVQFNSVILTRARFNDATLQGTSFNGVIMPDVSFDGSILENVSFHGSVLQQARFTGTTMKTTPDSGGTGVDFTCTQLGGSDFSNATITAADFQAAVMPPGGECCPPKAGFAWCGTIDITQEAYGPVTFPVLNASVYCPNGEVAPCTGRQWIIPGWQTRDCSPPPDHALRTVWSKPPCDAPPGDIVHFKDDNLKSCILEMLPGHPSEVTVQTAQALPEVRCPGRQIEDLTGLEHFTSLLSLDLSANRIEQYALPLPNLQSLKIANNALTLLDLSNTTGLVRLDASNNRLKSIQHLDILQALEVLDVSGNALTALDLAIQDTLIYADASDNQLASVLDAYNPTLDRLTSLSYLDLSGNSLSSVGALTAIANSAKQNPDGRLAFLEVGCNAGFDCAALQLDGSYRALQTSQCAEFNSANNQWVVLKTPKCPTR</sequence>
<organism evidence="4 5">
    <name type="scientific">Thioalkalivibrio nitratireducens (strain DSM 14787 / UNIQEM 213 / ALEN2)</name>
    <dbReference type="NCBI Taxonomy" id="1255043"/>
    <lineage>
        <taxon>Bacteria</taxon>
        <taxon>Pseudomonadati</taxon>
        <taxon>Pseudomonadota</taxon>
        <taxon>Gammaproteobacteria</taxon>
        <taxon>Chromatiales</taxon>
        <taxon>Ectothiorhodospiraceae</taxon>
        <taxon>Thioalkalivibrio</taxon>
    </lineage>
</organism>
<evidence type="ECO:0000313" key="5">
    <source>
        <dbReference type="Proteomes" id="UP000010809"/>
    </source>
</evidence>
<dbReference type="EMBL" id="CP003989">
    <property type="protein sequence ID" value="AGA33942.1"/>
    <property type="molecule type" value="Genomic_DNA"/>
</dbReference>
<dbReference type="AlphaFoldDB" id="L0DY66"/>
<dbReference type="Proteomes" id="UP000010809">
    <property type="component" value="Chromosome"/>
</dbReference>
<dbReference type="RefSeq" id="WP_015259063.1">
    <property type="nucleotide sequence ID" value="NC_019902.2"/>
</dbReference>
<evidence type="ECO:0000256" key="2">
    <source>
        <dbReference type="ARBA" id="ARBA00022737"/>
    </source>
</evidence>
<proteinExistence type="predicted"/>
<dbReference type="PANTHER" id="PTHR14136:SF17">
    <property type="entry name" value="BTB_POZ DOMAIN-CONTAINING PROTEIN KCTD9"/>
    <property type="match status" value="1"/>
</dbReference>
<gene>
    <name evidence="4" type="ordered locus">TVNIR_2293</name>
</gene>
<dbReference type="InterPro" id="IPR051082">
    <property type="entry name" value="Pentapeptide-BTB/POZ_domain"/>
</dbReference>
<dbReference type="eggNOG" id="COG1357">
    <property type="taxonomic scope" value="Bacteria"/>
</dbReference>
<dbReference type="PANTHER" id="PTHR14136">
    <property type="entry name" value="BTB_POZ DOMAIN-CONTAINING PROTEIN KCTD9"/>
    <property type="match status" value="1"/>
</dbReference>
<dbReference type="PROSITE" id="PS51450">
    <property type="entry name" value="LRR"/>
    <property type="match status" value="2"/>
</dbReference>
<dbReference type="PATRIC" id="fig|1255043.3.peg.2314"/>
<dbReference type="InterPro" id="IPR001611">
    <property type="entry name" value="Leu-rich_rpt"/>
</dbReference>
<dbReference type="Gene3D" id="2.160.20.80">
    <property type="entry name" value="E3 ubiquitin-protein ligase SopA"/>
    <property type="match status" value="4"/>
</dbReference>
<evidence type="ECO:0000256" key="3">
    <source>
        <dbReference type="SAM" id="MobiDB-lite"/>
    </source>
</evidence>
<evidence type="ECO:0000313" key="4">
    <source>
        <dbReference type="EMBL" id="AGA33942.1"/>
    </source>
</evidence>
<feature type="region of interest" description="Disordered" evidence="3">
    <location>
        <begin position="260"/>
        <end position="279"/>
    </location>
</feature>
<evidence type="ECO:0000256" key="1">
    <source>
        <dbReference type="ARBA" id="ARBA00022614"/>
    </source>
</evidence>
<dbReference type="InterPro" id="IPR032675">
    <property type="entry name" value="LRR_dom_sf"/>
</dbReference>